<protein>
    <recommendedName>
        <fullName evidence="4">methanethiol S-methyltransferase</fullName>
        <ecNumber evidence="4">2.1.1.334</ecNumber>
    </recommendedName>
</protein>
<dbReference type="PANTHER" id="PTHR31040:SF1">
    <property type="entry name" value="NURIM"/>
    <property type="match status" value="1"/>
</dbReference>
<feature type="transmembrane region" description="Helical" evidence="12">
    <location>
        <begin position="87"/>
        <end position="104"/>
    </location>
</feature>
<keyword evidence="6 14" id="KW-0808">Transferase</keyword>
<dbReference type="GO" id="GO:0032259">
    <property type="term" value="P:methylation"/>
    <property type="evidence" value="ECO:0007669"/>
    <property type="project" value="UniProtKB-KW"/>
</dbReference>
<dbReference type="Proteomes" id="UP000198832">
    <property type="component" value="Unassembled WGS sequence"/>
</dbReference>
<dbReference type="OrthoDB" id="941586at2"/>
<accession>A0A1I1DS40</accession>
<evidence type="ECO:0000256" key="7">
    <source>
        <dbReference type="ARBA" id="ARBA00022691"/>
    </source>
</evidence>
<dbReference type="STRING" id="574651.SAMN04487968_101350"/>
<organism evidence="14 15">
    <name type="scientific">Nocardioides terrae</name>
    <dbReference type="NCBI Taxonomy" id="574651"/>
    <lineage>
        <taxon>Bacteria</taxon>
        <taxon>Bacillati</taxon>
        <taxon>Actinomycetota</taxon>
        <taxon>Actinomycetes</taxon>
        <taxon>Propionibacteriales</taxon>
        <taxon>Nocardioidaceae</taxon>
        <taxon>Nocardioides</taxon>
    </lineage>
</organism>
<comment type="catalytic activity">
    <reaction evidence="11">
        <text>methanethiol + S-adenosyl-L-methionine = dimethyl sulfide + S-adenosyl-L-homocysteine + H(+)</text>
        <dbReference type="Rhea" id="RHEA:50428"/>
        <dbReference type="ChEBI" id="CHEBI:15378"/>
        <dbReference type="ChEBI" id="CHEBI:16007"/>
        <dbReference type="ChEBI" id="CHEBI:17437"/>
        <dbReference type="ChEBI" id="CHEBI:57856"/>
        <dbReference type="ChEBI" id="CHEBI:59789"/>
        <dbReference type="EC" id="2.1.1.334"/>
    </reaction>
</comment>
<keyword evidence="7" id="KW-0949">S-adenosyl-L-methionine</keyword>
<sequence length="254" mass="28229">MTARIAALAYGVIAYLAFLASLDFTVLFLAGVVVPKTVDDGPAGPAWLAVVVNLALLSLFAVQHSVMARPWFKRAWTRVVPPAIERSTYVLAASAVVGLLLWQWRPLPDEVWSVDASWARALLWAGQAAGWGIAVVSTFLLGHFDLFGLQQVIARWRSTPYREDGFRTPSLYRYVRHPLMTGFLIAFWCTPDMSAGRLLFAATASAYILVAVRFEERDLRAQLGEPYIDYADQVPRFVPRVTSGLAVPERSRTD</sequence>
<dbReference type="Gene3D" id="1.20.120.1630">
    <property type="match status" value="1"/>
</dbReference>
<dbReference type="NCBIfam" id="NF045656">
    <property type="entry name" value="MeththiolMtaseMddA"/>
    <property type="match status" value="1"/>
</dbReference>
<evidence type="ECO:0000256" key="9">
    <source>
        <dbReference type="ARBA" id="ARBA00022989"/>
    </source>
</evidence>
<evidence type="ECO:0000256" key="3">
    <source>
        <dbReference type="ARBA" id="ARBA00010631"/>
    </source>
</evidence>
<dbReference type="InterPro" id="IPR033580">
    <property type="entry name" value="Nurim-like"/>
</dbReference>
<proteinExistence type="inferred from homology"/>
<evidence type="ECO:0000313" key="15">
    <source>
        <dbReference type="Proteomes" id="UP000198832"/>
    </source>
</evidence>
<feature type="transmembrane region" description="Helical" evidence="12">
    <location>
        <begin position="46"/>
        <end position="66"/>
    </location>
</feature>
<dbReference type="PANTHER" id="PTHR31040">
    <property type="entry name" value="NURIM"/>
    <property type="match status" value="1"/>
</dbReference>
<evidence type="ECO:0000256" key="10">
    <source>
        <dbReference type="ARBA" id="ARBA00023136"/>
    </source>
</evidence>
<keyword evidence="10 12" id="KW-0472">Membrane</keyword>
<evidence type="ECO:0000256" key="12">
    <source>
        <dbReference type="SAM" id="Phobius"/>
    </source>
</evidence>
<comment type="subcellular location">
    <subcellularLocation>
        <location evidence="2">Membrane</location>
        <topology evidence="2">Multi-pass membrane protein</topology>
    </subcellularLocation>
</comment>
<dbReference type="Pfam" id="PF07298">
    <property type="entry name" value="NnrU"/>
    <property type="match status" value="1"/>
</dbReference>
<evidence type="ECO:0000259" key="13">
    <source>
        <dbReference type="Pfam" id="PF07298"/>
    </source>
</evidence>
<evidence type="ECO:0000256" key="11">
    <source>
        <dbReference type="ARBA" id="ARBA00048134"/>
    </source>
</evidence>
<dbReference type="EMBL" id="FOLB01000001">
    <property type="protein sequence ID" value="SFB75858.1"/>
    <property type="molecule type" value="Genomic_DNA"/>
</dbReference>
<dbReference type="AlphaFoldDB" id="A0A1I1DS40"/>
<evidence type="ECO:0000313" key="14">
    <source>
        <dbReference type="EMBL" id="SFB75858.1"/>
    </source>
</evidence>
<comment type="similarity">
    <text evidence="3">Belongs to the nurim family.</text>
</comment>
<evidence type="ECO:0000256" key="1">
    <source>
        <dbReference type="ARBA" id="ARBA00002096"/>
    </source>
</evidence>
<evidence type="ECO:0000256" key="4">
    <source>
        <dbReference type="ARBA" id="ARBA00012149"/>
    </source>
</evidence>
<reference evidence="14 15" key="1">
    <citation type="submission" date="2016-10" db="EMBL/GenBank/DDBJ databases">
        <authorList>
            <person name="de Groot N.N."/>
        </authorList>
    </citation>
    <scope>NUCLEOTIDE SEQUENCE [LARGE SCALE GENOMIC DNA]</scope>
    <source>
        <strain evidence="14 15">CGMCC 1.7056</strain>
    </source>
</reference>
<evidence type="ECO:0000256" key="5">
    <source>
        <dbReference type="ARBA" id="ARBA00022603"/>
    </source>
</evidence>
<feature type="domain" description="NnrU" evidence="13">
    <location>
        <begin position="55"/>
        <end position="190"/>
    </location>
</feature>
<evidence type="ECO:0000256" key="2">
    <source>
        <dbReference type="ARBA" id="ARBA00004141"/>
    </source>
</evidence>
<dbReference type="GO" id="GO:0008168">
    <property type="term" value="F:methyltransferase activity"/>
    <property type="evidence" value="ECO:0007669"/>
    <property type="project" value="UniProtKB-KW"/>
</dbReference>
<keyword evidence="9 12" id="KW-1133">Transmembrane helix</keyword>
<keyword evidence="15" id="KW-1185">Reference proteome</keyword>
<keyword evidence="8 12" id="KW-0812">Transmembrane</keyword>
<dbReference type="EC" id="2.1.1.334" evidence="4"/>
<gene>
    <name evidence="14" type="ORF">SAMN04487968_101350</name>
</gene>
<comment type="function">
    <text evidence="1">Catalyzes the methylation of methanethiol (MeSH) to yield dimethylsulphide (DMS).</text>
</comment>
<feature type="transmembrane region" description="Helical" evidence="12">
    <location>
        <begin position="124"/>
        <end position="149"/>
    </location>
</feature>
<dbReference type="GO" id="GO:0016020">
    <property type="term" value="C:membrane"/>
    <property type="evidence" value="ECO:0007669"/>
    <property type="project" value="UniProtKB-SubCell"/>
</dbReference>
<name>A0A1I1DS40_9ACTN</name>
<dbReference type="InterPro" id="IPR009915">
    <property type="entry name" value="NnrU_dom"/>
</dbReference>
<evidence type="ECO:0000256" key="8">
    <source>
        <dbReference type="ARBA" id="ARBA00022692"/>
    </source>
</evidence>
<keyword evidence="5 14" id="KW-0489">Methyltransferase</keyword>
<evidence type="ECO:0000256" key="6">
    <source>
        <dbReference type="ARBA" id="ARBA00022679"/>
    </source>
</evidence>
<dbReference type="InterPro" id="IPR054700">
    <property type="entry name" value="MddA"/>
</dbReference>
<feature type="transmembrane region" description="Helical" evidence="12">
    <location>
        <begin position="12"/>
        <end position="34"/>
    </location>
</feature>
<dbReference type="RefSeq" id="WP_091119449.1">
    <property type="nucleotide sequence ID" value="NZ_FOLB01000001.1"/>
</dbReference>